<dbReference type="Pfam" id="PF22784">
    <property type="entry name" value="PTP-SAK"/>
    <property type="match status" value="1"/>
</dbReference>
<comment type="similarity">
    <text evidence="2">Belongs to the PTEN phosphatase protein family.</text>
</comment>
<evidence type="ECO:0000256" key="10">
    <source>
        <dbReference type="ARBA" id="ARBA00034256"/>
    </source>
</evidence>
<dbReference type="PROSITE" id="PS00383">
    <property type="entry name" value="TYR_PHOSPHATASE_1"/>
    <property type="match status" value="1"/>
</dbReference>
<evidence type="ECO:0000259" key="22">
    <source>
        <dbReference type="PROSITE" id="PS51181"/>
    </source>
</evidence>
<evidence type="ECO:0000256" key="18">
    <source>
        <dbReference type="ARBA" id="ARBA00048832"/>
    </source>
</evidence>
<dbReference type="SUPFAM" id="SSF52799">
    <property type="entry name" value="(Phosphotyrosine protein) phosphatases II"/>
    <property type="match status" value="1"/>
</dbReference>
<dbReference type="Proteomes" id="UP001233999">
    <property type="component" value="Unassembled WGS sequence"/>
</dbReference>
<evidence type="ECO:0000256" key="1">
    <source>
        <dbReference type="ARBA" id="ARBA00004496"/>
    </source>
</evidence>
<dbReference type="InterPro" id="IPR014020">
    <property type="entry name" value="Tensin_C2-dom"/>
</dbReference>
<dbReference type="GO" id="GO:0008285">
    <property type="term" value="P:negative regulation of cell population proliferation"/>
    <property type="evidence" value="ECO:0007669"/>
    <property type="project" value="TreeGrafter"/>
</dbReference>
<dbReference type="EC" id="3.1.3.67" evidence="3"/>
<evidence type="ECO:0000256" key="11">
    <source>
        <dbReference type="ARBA" id="ARBA00034268"/>
    </source>
</evidence>
<dbReference type="GO" id="GO:0004725">
    <property type="term" value="F:protein tyrosine phosphatase activity"/>
    <property type="evidence" value="ECO:0007669"/>
    <property type="project" value="UniProtKB-EC"/>
</dbReference>
<evidence type="ECO:0000256" key="15">
    <source>
        <dbReference type="ARBA" id="ARBA00043762"/>
    </source>
</evidence>
<dbReference type="EMBL" id="JASPKZ010003068">
    <property type="protein sequence ID" value="KAJ9594102.1"/>
    <property type="molecule type" value="Genomic_DNA"/>
</dbReference>
<comment type="catalytic activity">
    <reaction evidence="10">
        <text>1,2-dihexadecanoyl-sn-glycero-3-phospho-(1D-myo-inositol-3,4,5-trisphosphate) + H2O = 1,2-dihexadecanoyl-sn-glycero-3-phospho-(1D-myo-inositol-4,5-bisphosphate) + phosphate</text>
        <dbReference type="Rhea" id="RHEA:43560"/>
        <dbReference type="ChEBI" id="CHEBI:15377"/>
        <dbReference type="ChEBI" id="CHEBI:43474"/>
        <dbReference type="ChEBI" id="CHEBI:83420"/>
        <dbReference type="ChEBI" id="CHEBI:83423"/>
    </reaction>
    <physiologicalReaction direction="left-to-right" evidence="10">
        <dbReference type="Rhea" id="RHEA:43561"/>
    </physiologicalReaction>
</comment>
<dbReference type="CDD" id="cd14509">
    <property type="entry name" value="PTP_PTEN"/>
    <property type="match status" value="1"/>
</dbReference>
<feature type="domain" description="Phosphatase tensin-type" evidence="22">
    <location>
        <begin position="1"/>
        <end position="158"/>
    </location>
</feature>
<dbReference type="Gene3D" id="2.60.40.1110">
    <property type="match status" value="1"/>
</dbReference>
<reference evidence="24" key="1">
    <citation type="journal article" date="2023" name="IScience">
        <title>Live-bearing cockroach genome reveals convergent evolutionary mechanisms linked to viviparity in insects and beyond.</title>
        <authorList>
            <person name="Fouks B."/>
            <person name="Harrison M.C."/>
            <person name="Mikhailova A.A."/>
            <person name="Marchal E."/>
            <person name="English S."/>
            <person name="Carruthers M."/>
            <person name="Jennings E.C."/>
            <person name="Chiamaka E.L."/>
            <person name="Frigard R.A."/>
            <person name="Pippel M."/>
            <person name="Attardo G.M."/>
            <person name="Benoit J.B."/>
            <person name="Bornberg-Bauer E."/>
            <person name="Tobe S.S."/>
        </authorList>
    </citation>
    <scope>NUCLEOTIDE SEQUENCE</scope>
    <source>
        <strain evidence="24">Stay&amp;Tobe</strain>
    </source>
</reference>
<comment type="catalytic activity">
    <reaction evidence="14">
        <text>a 1,2-diacyl-sn-glycero-3-phospho-(1D-myo-inositol-3,4,5-trisphosphate) + H2O = a 1,2-diacyl-sn-glycero-3-phospho-(1D-myo-inositol-4,5-bisphosphate) + phosphate</text>
        <dbReference type="Rhea" id="RHEA:25017"/>
        <dbReference type="ChEBI" id="CHEBI:15377"/>
        <dbReference type="ChEBI" id="CHEBI:43474"/>
        <dbReference type="ChEBI" id="CHEBI:57836"/>
        <dbReference type="ChEBI" id="CHEBI:58456"/>
        <dbReference type="EC" id="3.1.3.67"/>
    </reaction>
    <physiologicalReaction direction="left-to-right" evidence="14">
        <dbReference type="Rhea" id="RHEA:25018"/>
    </physiologicalReaction>
</comment>
<dbReference type="PROSITE" id="PS51182">
    <property type="entry name" value="C2_TENSIN"/>
    <property type="match status" value="1"/>
</dbReference>
<evidence type="ECO:0000256" key="12">
    <source>
        <dbReference type="ARBA" id="ARBA00034338"/>
    </source>
</evidence>
<dbReference type="GO" id="GO:0004722">
    <property type="term" value="F:protein serine/threonine phosphatase activity"/>
    <property type="evidence" value="ECO:0007669"/>
    <property type="project" value="UniProtKB-EC"/>
</dbReference>
<dbReference type="AlphaFoldDB" id="A0AAD8ELM7"/>
<keyword evidence="25" id="KW-1185">Reference proteome</keyword>
<feature type="non-terminal residue" evidence="24">
    <location>
        <position position="396"/>
    </location>
</feature>
<dbReference type="SMART" id="SM01326">
    <property type="entry name" value="PTEN_C2"/>
    <property type="match status" value="1"/>
</dbReference>
<dbReference type="FunFam" id="3.90.190.10:FF:000029">
    <property type="entry name" value="Phosphatidylinositol 3,4,5-trisphosphate 3-phosphatase and dual-specificity protein phosphatase PTEN"/>
    <property type="match status" value="1"/>
</dbReference>
<evidence type="ECO:0000256" key="7">
    <source>
        <dbReference type="ARBA" id="ARBA00022801"/>
    </source>
</evidence>
<evidence type="ECO:0000256" key="13">
    <source>
        <dbReference type="ARBA" id="ARBA00043734"/>
    </source>
</evidence>
<evidence type="ECO:0000313" key="24">
    <source>
        <dbReference type="EMBL" id="KAJ9594102.1"/>
    </source>
</evidence>
<comment type="catalytic activity">
    <reaction evidence="18">
        <text>O-phospho-L-threonyl-[protein] + H2O = L-threonyl-[protein] + phosphate</text>
        <dbReference type="Rhea" id="RHEA:47004"/>
        <dbReference type="Rhea" id="RHEA-COMP:11060"/>
        <dbReference type="Rhea" id="RHEA-COMP:11605"/>
        <dbReference type="ChEBI" id="CHEBI:15377"/>
        <dbReference type="ChEBI" id="CHEBI:30013"/>
        <dbReference type="ChEBI" id="CHEBI:43474"/>
        <dbReference type="ChEBI" id="CHEBI:61977"/>
        <dbReference type="EC" id="3.1.3.16"/>
    </reaction>
    <physiologicalReaction direction="left-to-right" evidence="18">
        <dbReference type="Rhea" id="RHEA:47005"/>
    </physiologicalReaction>
</comment>
<dbReference type="GO" id="GO:0048870">
    <property type="term" value="P:cell motility"/>
    <property type="evidence" value="ECO:0007669"/>
    <property type="project" value="TreeGrafter"/>
</dbReference>
<evidence type="ECO:0000256" key="17">
    <source>
        <dbReference type="ARBA" id="ARBA00047986"/>
    </source>
</evidence>
<evidence type="ECO:0000256" key="9">
    <source>
        <dbReference type="ARBA" id="ARBA00023098"/>
    </source>
</evidence>
<reference evidence="24" key="2">
    <citation type="submission" date="2023-05" db="EMBL/GenBank/DDBJ databases">
        <authorList>
            <person name="Fouks B."/>
        </authorList>
    </citation>
    <scope>NUCLEOTIDE SEQUENCE</scope>
    <source>
        <strain evidence="24">Stay&amp;Tobe</strain>
        <tissue evidence="24">Testes</tissue>
    </source>
</reference>
<accession>A0AAD8ELM7</accession>
<evidence type="ECO:0000259" key="21">
    <source>
        <dbReference type="PROSITE" id="PS50056"/>
    </source>
</evidence>
<comment type="catalytic activity">
    <reaction evidence="17">
        <text>O-phospho-L-seryl-[protein] + H2O = L-seryl-[protein] + phosphate</text>
        <dbReference type="Rhea" id="RHEA:20629"/>
        <dbReference type="Rhea" id="RHEA-COMP:9863"/>
        <dbReference type="Rhea" id="RHEA-COMP:11604"/>
        <dbReference type="ChEBI" id="CHEBI:15377"/>
        <dbReference type="ChEBI" id="CHEBI:29999"/>
        <dbReference type="ChEBI" id="CHEBI:43474"/>
        <dbReference type="ChEBI" id="CHEBI:83421"/>
        <dbReference type="EC" id="3.1.3.16"/>
    </reaction>
    <physiologicalReaction direction="left-to-right" evidence="17">
        <dbReference type="Rhea" id="RHEA:20630"/>
    </physiologicalReaction>
</comment>
<dbReference type="GO" id="GO:0043491">
    <property type="term" value="P:phosphatidylinositol 3-kinase/protein kinase B signal transduction"/>
    <property type="evidence" value="ECO:0007669"/>
    <property type="project" value="TreeGrafter"/>
</dbReference>
<dbReference type="PROSITE" id="PS51181">
    <property type="entry name" value="PPASE_TENSIN"/>
    <property type="match status" value="1"/>
</dbReference>
<comment type="catalytic activity">
    <reaction evidence="19">
        <text>O-phospho-L-tyrosyl-[protein] + H2O = L-tyrosyl-[protein] + phosphate</text>
        <dbReference type="Rhea" id="RHEA:10684"/>
        <dbReference type="Rhea" id="RHEA-COMP:10136"/>
        <dbReference type="Rhea" id="RHEA-COMP:20101"/>
        <dbReference type="ChEBI" id="CHEBI:15377"/>
        <dbReference type="ChEBI" id="CHEBI:43474"/>
        <dbReference type="ChEBI" id="CHEBI:46858"/>
        <dbReference type="ChEBI" id="CHEBI:61978"/>
        <dbReference type="EC" id="3.1.3.48"/>
    </reaction>
    <physiologicalReaction direction="left-to-right" evidence="19">
        <dbReference type="Rhea" id="RHEA:10685"/>
    </physiologicalReaction>
</comment>
<evidence type="ECO:0000256" key="4">
    <source>
        <dbReference type="ARBA" id="ARBA00013064"/>
    </source>
</evidence>
<organism evidence="24 25">
    <name type="scientific">Diploptera punctata</name>
    <name type="common">Pacific beetle cockroach</name>
    <dbReference type="NCBI Taxonomy" id="6984"/>
    <lineage>
        <taxon>Eukaryota</taxon>
        <taxon>Metazoa</taxon>
        <taxon>Ecdysozoa</taxon>
        <taxon>Arthropoda</taxon>
        <taxon>Hexapoda</taxon>
        <taxon>Insecta</taxon>
        <taxon>Pterygota</taxon>
        <taxon>Neoptera</taxon>
        <taxon>Polyneoptera</taxon>
        <taxon>Dictyoptera</taxon>
        <taxon>Blattodea</taxon>
        <taxon>Blaberoidea</taxon>
        <taxon>Blaberidae</taxon>
        <taxon>Diplopterinae</taxon>
        <taxon>Diploptera</taxon>
    </lineage>
</organism>
<sequence length="396" mass="45713">IRENLIAMGFPAEKLEGVYRNHIDDVVKFLEAKHKDHYKIYNLCSERSYDVTKFQQRVANYPFDDHNPPKMELIGPFCTDVHEWLTQDCKNVAAVHCKAGKGRTGVMVCCYMLHSKQFPTAKEALDYYGQKRTHDRKGVTIPSQRRYVGYYASLVQEQLNYHPVTLLIKEIHLEPMPSFNGGQACLQLVISQSSTKVYQSPIYDVKKGSPSFHICLDQYIALQGDIKVEFFNKPKMMRKEKMFHFWFNTFFVREEVQVPEAPVNGNEDVDMIPPERSGRAMSCDEQSRVPPINTRQQRTDKQNKVYTSDFKVSLFLHRVPSDLGPVSPVEPRWEVPRPPTDTPSESSDPDSSESDTAEEEEEEDGWESVDSAERRVGRYRLLSDPDFRHSGQLFQS</sequence>
<evidence type="ECO:0000256" key="6">
    <source>
        <dbReference type="ARBA" id="ARBA00022490"/>
    </source>
</evidence>
<dbReference type="InterPro" id="IPR051281">
    <property type="entry name" value="Dual-spec_lipid-protein_phosph"/>
</dbReference>
<dbReference type="PROSITE" id="PS50056">
    <property type="entry name" value="TYR_PHOSPHATASE_2"/>
    <property type="match status" value="1"/>
</dbReference>
<keyword evidence="6" id="KW-0963">Cytoplasm</keyword>
<evidence type="ECO:0000256" key="5">
    <source>
        <dbReference type="ARBA" id="ARBA00013081"/>
    </source>
</evidence>
<dbReference type="GO" id="GO:0050793">
    <property type="term" value="P:regulation of developmental process"/>
    <property type="evidence" value="ECO:0007669"/>
    <property type="project" value="UniProtKB-ARBA"/>
</dbReference>
<keyword evidence="9" id="KW-0443">Lipid metabolism</keyword>
<dbReference type="EC" id="3.1.3.16" evidence="5"/>
<feature type="compositionally biased region" description="Basic and acidic residues" evidence="20">
    <location>
        <begin position="371"/>
        <end position="389"/>
    </location>
</feature>
<feature type="domain" description="C2 tensin-type" evidence="23">
    <location>
        <begin position="163"/>
        <end position="319"/>
    </location>
</feature>
<dbReference type="GO" id="GO:0016314">
    <property type="term" value="F:phosphatidylinositol-3,4,5-trisphosphate 3-phosphatase activity"/>
    <property type="evidence" value="ECO:0007669"/>
    <property type="project" value="UniProtKB-EC"/>
</dbReference>
<dbReference type="Pfam" id="PF10409">
    <property type="entry name" value="PTEN_C2"/>
    <property type="match status" value="1"/>
</dbReference>
<keyword evidence="7" id="KW-0378">Hydrolase</keyword>
<proteinExistence type="inferred from homology"/>
<comment type="catalytic activity">
    <reaction evidence="11">
        <text>1,2-dioctanoyl-sn-glycero-3-phospho-(1D-myo-inositol-3,4,5-trisphosphate) + H2O = 1,2-dioctanoyl-sn-glycero-3-phospho-(1D-myo-inositol-4,5-bisphosphate) + phosphate</text>
        <dbReference type="Rhea" id="RHEA:43552"/>
        <dbReference type="ChEBI" id="CHEBI:15377"/>
        <dbReference type="ChEBI" id="CHEBI:43474"/>
        <dbReference type="ChEBI" id="CHEBI:83416"/>
        <dbReference type="ChEBI" id="CHEBI:83419"/>
    </reaction>
    <physiologicalReaction direction="left-to-right" evidence="11">
        <dbReference type="Rhea" id="RHEA:43553"/>
    </physiologicalReaction>
</comment>
<evidence type="ECO:0000256" key="2">
    <source>
        <dbReference type="ARBA" id="ARBA00007881"/>
    </source>
</evidence>
<dbReference type="GO" id="GO:0005829">
    <property type="term" value="C:cytosol"/>
    <property type="evidence" value="ECO:0007669"/>
    <property type="project" value="TreeGrafter"/>
</dbReference>
<evidence type="ECO:0000256" key="20">
    <source>
        <dbReference type="SAM" id="MobiDB-lite"/>
    </source>
</evidence>
<dbReference type="InterPro" id="IPR035892">
    <property type="entry name" value="C2_domain_sf"/>
</dbReference>
<evidence type="ECO:0000259" key="23">
    <source>
        <dbReference type="PROSITE" id="PS51182"/>
    </source>
</evidence>
<feature type="compositionally biased region" description="Acidic residues" evidence="20">
    <location>
        <begin position="347"/>
        <end position="367"/>
    </location>
</feature>
<dbReference type="InterPro" id="IPR029021">
    <property type="entry name" value="Prot-tyrosine_phosphatase-like"/>
</dbReference>
<dbReference type="GO" id="GO:0042995">
    <property type="term" value="C:cell projection"/>
    <property type="evidence" value="ECO:0007669"/>
    <property type="project" value="TreeGrafter"/>
</dbReference>
<dbReference type="InterPro" id="IPR000387">
    <property type="entry name" value="Tyr_Pase_dom"/>
</dbReference>
<protein>
    <recommendedName>
        <fullName evidence="12">Phosphatidylinositol 3,4,5-trisphosphate 3-phosphatase and dual-specificity protein phosphatase PTEN</fullName>
        <ecNumber evidence="5">3.1.3.16</ecNumber>
        <ecNumber evidence="4">3.1.3.48</ecNumber>
        <ecNumber evidence="3">3.1.3.67</ecNumber>
    </recommendedName>
    <alternativeName>
        <fullName evidence="16">Inositol polyphosphate 3-phosphatase</fullName>
    </alternativeName>
</protein>
<comment type="catalytic activity">
    <reaction evidence="13">
        <text>1D-myo-inositol 1,3,4,5-tetrakisphosphate + H2O = 1D-myo-inositol 1,4,5-trisphosphate + phosphate</text>
        <dbReference type="Rhea" id="RHEA:77155"/>
        <dbReference type="ChEBI" id="CHEBI:15377"/>
        <dbReference type="ChEBI" id="CHEBI:43474"/>
        <dbReference type="ChEBI" id="CHEBI:57895"/>
        <dbReference type="ChEBI" id="CHEBI:203600"/>
    </reaction>
    <physiologicalReaction direction="left-to-right" evidence="13">
        <dbReference type="Rhea" id="RHEA:77156"/>
    </physiologicalReaction>
</comment>
<dbReference type="InterPro" id="IPR029023">
    <property type="entry name" value="Tensin_phosphatase"/>
</dbReference>
<dbReference type="PANTHER" id="PTHR12305">
    <property type="entry name" value="PHOSPHATASE WITH HOMOLOGY TO TENSIN"/>
    <property type="match status" value="1"/>
</dbReference>
<evidence type="ECO:0000256" key="16">
    <source>
        <dbReference type="ARBA" id="ARBA00044309"/>
    </source>
</evidence>
<evidence type="ECO:0000256" key="19">
    <source>
        <dbReference type="ARBA" id="ARBA00051341"/>
    </source>
</evidence>
<evidence type="ECO:0000256" key="3">
    <source>
        <dbReference type="ARBA" id="ARBA00013015"/>
    </source>
</evidence>
<feature type="non-terminal residue" evidence="24">
    <location>
        <position position="1"/>
    </location>
</feature>
<evidence type="ECO:0000313" key="25">
    <source>
        <dbReference type="Proteomes" id="UP001233999"/>
    </source>
</evidence>
<comment type="subcellular location">
    <subcellularLocation>
        <location evidence="1">Cytoplasm</location>
    </subcellularLocation>
</comment>
<dbReference type="InterPro" id="IPR057023">
    <property type="entry name" value="PTP-SAK"/>
</dbReference>
<feature type="region of interest" description="Disordered" evidence="20">
    <location>
        <begin position="263"/>
        <end position="303"/>
    </location>
</feature>
<dbReference type="GO" id="GO:0046856">
    <property type="term" value="P:phosphatidylinositol dephosphorylation"/>
    <property type="evidence" value="ECO:0007669"/>
    <property type="project" value="TreeGrafter"/>
</dbReference>
<dbReference type="PANTHER" id="PTHR12305:SF81">
    <property type="entry name" value="PHOSPHATIDYLINOSITOL 3,4,5-TRISPHOSPHATE 3-PHOSPHATASE AND DUAL-SPECIFICITY PROTEIN PHOSPHATASE PTEN"/>
    <property type="match status" value="1"/>
</dbReference>
<dbReference type="GO" id="GO:0005886">
    <property type="term" value="C:plasma membrane"/>
    <property type="evidence" value="ECO:0007669"/>
    <property type="project" value="TreeGrafter"/>
</dbReference>
<evidence type="ECO:0000256" key="14">
    <source>
        <dbReference type="ARBA" id="ARBA00043760"/>
    </source>
</evidence>
<evidence type="ECO:0000256" key="8">
    <source>
        <dbReference type="ARBA" id="ARBA00022912"/>
    </source>
</evidence>
<name>A0AAD8ELM7_DIPPU</name>
<dbReference type="EC" id="3.1.3.48" evidence="4"/>
<dbReference type="GO" id="GO:0005634">
    <property type="term" value="C:nucleus"/>
    <property type="evidence" value="ECO:0007669"/>
    <property type="project" value="TreeGrafter"/>
</dbReference>
<comment type="catalytic activity">
    <reaction evidence="15">
        <text>1D-myo-inositol 1,3,4,5,6-pentakisphosphate + H2O = 1D-myo-inositol 1,4,5,6-tetrakisphosphate + phosphate</text>
        <dbReference type="Rhea" id="RHEA:77143"/>
        <dbReference type="ChEBI" id="CHEBI:15377"/>
        <dbReference type="ChEBI" id="CHEBI:43474"/>
        <dbReference type="ChEBI" id="CHEBI:57627"/>
        <dbReference type="ChEBI" id="CHEBI:57733"/>
    </reaction>
    <physiologicalReaction direction="left-to-right" evidence="15">
        <dbReference type="Rhea" id="RHEA:77144"/>
    </physiologicalReaction>
</comment>
<gene>
    <name evidence="24" type="ORF">L9F63_014468</name>
</gene>
<dbReference type="GO" id="GO:0051896">
    <property type="term" value="P:regulation of phosphatidylinositol 3-kinase/protein kinase B signal transduction"/>
    <property type="evidence" value="ECO:0007669"/>
    <property type="project" value="TreeGrafter"/>
</dbReference>
<dbReference type="SUPFAM" id="SSF49562">
    <property type="entry name" value="C2 domain (Calcium/lipid-binding domain, CaLB)"/>
    <property type="match status" value="1"/>
</dbReference>
<dbReference type="InterPro" id="IPR045101">
    <property type="entry name" value="PTP_PTEN"/>
</dbReference>
<dbReference type="InterPro" id="IPR016130">
    <property type="entry name" value="Tyr_Pase_AS"/>
</dbReference>
<feature type="domain" description="Tyrosine specific protein phosphatases" evidence="21">
    <location>
        <begin position="95"/>
        <end position="132"/>
    </location>
</feature>
<keyword evidence="8" id="KW-0904">Protein phosphatase</keyword>
<feature type="region of interest" description="Disordered" evidence="20">
    <location>
        <begin position="326"/>
        <end position="396"/>
    </location>
</feature>
<dbReference type="Gene3D" id="3.90.190.10">
    <property type="entry name" value="Protein tyrosine phosphatase superfamily"/>
    <property type="match status" value="1"/>
</dbReference>
<comment type="caution">
    <text evidence="24">The sequence shown here is derived from an EMBL/GenBank/DDBJ whole genome shotgun (WGS) entry which is preliminary data.</text>
</comment>